<dbReference type="STRING" id="57704.SAMN04489793_3151"/>
<dbReference type="EMBL" id="FNSA01000003">
    <property type="protein sequence ID" value="SEC76348.1"/>
    <property type="molecule type" value="Genomic_DNA"/>
</dbReference>
<sequence length="55" mass="6233">MPTFTFEVIETRQYRVEYTVEADTRDEALLKAAAGETVDEVEGRCTGVTDRYVEA</sequence>
<name>A0A1H4V6W0_TSUTY</name>
<evidence type="ECO:0000313" key="2">
    <source>
        <dbReference type="Proteomes" id="UP000182241"/>
    </source>
</evidence>
<gene>
    <name evidence="1" type="ORF">SAMN04489793_3151</name>
</gene>
<protein>
    <submittedName>
        <fullName evidence="1">Uncharacterized protein</fullName>
    </submittedName>
</protein>
<keyword evidence="2" id="KW-1185">Reference proteome</keyword>
<evidence type="ECO:0000313" key="1">
    <source>
        <dbReference type="EMBL" id="SEC76348.1"/>
    </source>
</evidence>
<dbReference type="Proteomes" id="UP000182241">
    <property type="component" value="Unassembled WGS sequence"/>
</dbReference>
<reference evidence="2" key="1">
    <citation type="submission" date="2016-10" db="EMBL/GenBank/DDBJ databases">
        <authorList>
            <person name="Varghese N."/>
            <person name="Submissions S."/>
        </authorList>
    </citation>
    <scope>NUCLEOTIDE SEQUENCE [LARGE SCALE GENOMIC DNA]</scope>
    <source>
        <strain evidence="2">DSM 44234</strain>
    </source>
</reference>
<dbReference type="RefSeq" id="WP_156486439.1">
    <property type="nucleotide sequence ID" value="NZ_FNSA01000003.1"/>
</dbReference>
<accession>A0A1H4V6W0</accession>
<proteinExistence type="predicted"/>
<organism evidence="1 2">
    <name type="scientific">Tsukamurella tyrosinosolvens</name>
    <dbReference type="NCBI Taxonomy" id="57704"/>
    <lineage>
        <taxon>Bacteria</taxon>
        <taxon>Bacillati</taxon>
        <taxon>Actinomycetota</taxon>
        <taxon>Actinomycetes</taxon>
        <taxon>Mycobacteriales</taxon>
        <taxon>Tsukamurellaceae</taxon>
        <taxon>Tsukamurella</taxon>
    </lineage>
</organism>
<dbReference type="AlphaFoldDB" id="A0A1H4V6W0"/>